<dbReference type="PANTHER" id="PTHR33602:SF1">
    <property type="entry name" value="REGULATORY PROTEIN RECX FAMILY PROTEIN"/>
    <property type="match status" value="1"/>
</dbReference>
<feature type="region of interest" description="Disordered" evidence="6">
    <location>
        <begin position="1"/>
        <end position="46"/>
    </location>
</feature>
<sequence>MPESNIESAPEESVYSRSTQTRRKPPGADAKASKRPQRSLKGRALGYLSRREHSRAELSRKLMPFVQEAESLETLLDELERDSWLSNERFVESVVHRRAGRVGANVIVNELKRHGVGDALIRETGDKLSQTETARAHAVWSRKYGTLPQNSAERAKQARFLAARGFSGGTIAKVLKGGDEDDWLLESPDE</sequence>
<reference evidence="9" key="1">
    <citation type="submission" date="2016-01" db="EMBL/GenBank/DDBJ databases">
        <authorList>
            <person name="Peeters C."/>
        </authorList>
    </citation>
    <scope>NUCLEOTIDE SEQUENCE [LARGE SCALE GENOMIC DNA]</scope>
    <source>
        <strain evidence="9">LMG 22934</strain>
    </source>
</reference>
<name>A0A158I6B1_9BURK</name>
<evidence type="ECO:0000259" key="8">
    <source>
        <dbReference type="Pfam" id="PF21981"/>
    </source>
</evidence>
<keyword evidence="10" id="KW-1185">Reference proteome</keyword>
<evidence type="ECO:0000313" key="10">
    <source>
        <dbReference type="Proteomes" id="UP000054977"/>
    </source>
</evidence>
<evidence type="ECO:0000256" key="1">
    <source>
        <dbReference type="ARBA" id="ARBA00004496"/>
    </source>
</evidence>
<evidence type="ECO:0000256" key="5">
    <source>
        <dbReference type="HAMAP-Rule" id="MF_01114"/>
    </source>
</evidence>
<gene>
    <name evidence="5" type="primary">recX</name>
    <name evidence="9" type="ORF">AWB65_04289</name>
</gene>
<feature type="domain" description="RecX third three-helical" evidence="8">
    <location>
        <begin position="132"/>
        <end position="175"/>
    </location>
</feature>
<dbReference type="AlphaFoldDB" id="A0A158I6B1"/>
<dbReference type="HAMAP" id="MF_01114">
    <property type="entry name" value="RecX"/>
    <property type="match status" value="1"/>
</dbReference>
<protein>
    <recommendedName>
        <fullName evidence="3 5">Regulatory protein RecX</fullName>
    </recommendedName>
</protein>
<evidence type="ECO:0000313" key="9">
    <source>
        <dbReference type="EMBL" id="SAL52104.1"/>
    </source>
</evidence>
<evidence type="ECO:0000256" key="6">
    <source>
        <dbReference type="SAM" id="MobiDB-lite"/>
    </source>
</evidence>
<dbReference type="PANTHER" id="PTHR33602">
    <property type="entry name" value="REGULATORY PROTEIN RECX FAMILY PROTEIN"/>
    <property type="match status" value="1"/>
</dbReference>
<dbReference type="Pfam" id="PF02631">
    <property type="entry name" value="RecX_HTH2"/>
    <property type="match status" value="1"/>
</dbReference>
<dbReference type="NCBIfam" id="NF001055">
    <property type="entry name" value="PRK00117.2-5"/>
    <property type="match status" value="1"/>
</dbReference>
<dbReference type="GO" id="GO:0006282">
    <property type="term" value="P:regulation of DNA repair"/>
    <property type="evidence" value="ECO:0007669"/>
    <property type="project" value="UniProtKB-UniRule"/>
</dbReference>
<comment type="subcellular location">
    <subcellularLocation>
        <location evidence="1 5">Cytoplasm</location>
    </subcellularLocation>
</comment>
<evidence type="ECO:0000256" key="2">
    <source>
        <dbReference type="ARBA" id="ARBA00009695"/>
    </source>
</evidence>
<comment type="function">
    <text evidence="5">Modulates RecA activity.</text>
</comment>
<dbReference type="InterPro" id="IPR053925">
    <property type="entry name" value="RecX_HTH_3rd"/>
</dbReference>
<keyword evidence="4 5" id="KW-0963">Cytoplasm</keyword>
<accession>A0A158I6B1</accession>
<dbReference type="GO" id="GO:0005737">
    <property type="term" value="C:cytoplasm"/>
    <property type="evidence" value="ECO:0007669"/>
    <property type="project" value="UniProtKB-SubCell"/>
</dbReference>
<dbReference type="InterPro" id="IPR036388">
    <property type="entry name" value="WH-like_DNA-bd_sf"/>
</dbReference>
<evidence type="ECO:0000256" key="4">
    <source>
        <dbReference type="ARBA" id="ARBA00022490"/>
    </source>
</evidence>
<organism evidence="9 10">
    <name type="scientific">Caballeronia humi</name>
    <dbReference type="NCBI Taxonomy" id="326474"/>
    <lineage>
        <taxon>Bacteria</taxon>
        <taxon>Pseudomonadati</taxon>
        <taxon>Pseudomonadota</taxon>
        <taxon>Betaproteobacteria</taxon>
        <taxon>Burkholderiales</taxon>
        <taxon>Burkholderiaceae</taxon>
        <taxon>Caballeronia</taxon>
    </lineage>
</organism>
<evidence type="ECO:0000259" key="7">
    <source>
        <dbReference type="Pfam" id="PF02631"/>
    </source>
</evidence>
<feature type="domain" description="RecX second three-helical" evidence="7">
    <location>
        <begin position="88"/>
        <end position="123"/>
    </location>
</feature>
<dbReference type="InterPro" id="IPR053924">
    <property type="entry name" value="RecX_HTH_2nd"/>
</dbReference>
<comment type="similarity">
    <text evidence="2 5">Belongs to the RecX family.</text>
</comment>
<dbReference type="Pfam" id="PF21981">
    <property type="entry name" value="RecX_HTH3"/>
    <property type="match status" value="1"/>
</dbReference>
<dbReference type="EMBL" id="FCNW02000026">
    <property type="protein sequence ID" value="SAL52104.1"/>
    <property type="molecule type" value="Genomic_DNA"/>
</dbReference>
<evidence type="ECO:0000256" key="3">
    <source>
        <dbReference type="ARBA" id="ARBA00018111"/>
    </source>
</evidence>
<dbReference type="Gene3D" id="1.10.10.10">
    <property type="entry name" value="Winged helix-like DNA-binding domain superfamily/Winged helix DNA-binding domain"/>
    <property type="match status" value="3"/>
</dbReference>
<proteinExistence type="inferred from homology"/>
<dbReference type="InterPro" id="IPR003783">
    <property type="entry name" value="Regulatory_RecX"/>
</dbReference>
<dbReference type="STRING" id="326474.AWB65_04289"/>
<comment type="caution">
    <text evidence="9">The sequence shown here is derived from an EMBL/GenBank/DDBJ whole genome shotgun (WGS) entry which is preliminary data.</text>
</comment>
<dbReference type="Proteomes" id="UP000054977">
    <property type="component" value="Unassembled WGS sequence"/>
</dbReference>